<dbReference type="SUPFAM" id="SSF46785">
    <property type="entry name" value="Winged helix' DNA-binding domain"/>
    <property type="match status" value="1"/>
</dbReference>
<dbReference type="PRINTS" id="PR00598">
    <property type="entry name" value="HTHMARR"/>
</dbReference>
<accession>A0ABZ0K399</accession>
<dbReference type="InterPro" id="IPR055166">
    <property type="entry name" value="Transc_reg_Sar_Rot_HTH"/>
</dbReference>
<dbReference type="Gene3D" id="1.10.10.10">
    <property type="entry name" value="Winged helix-like DNA-binding domain superfamily/Winged helix DNA-binding domain"/>
    <property type="match status" value="1"/>
</dbReference>
<dbReference type="Pfam" id="PF22381">
    <property type="entry name" value="Staph_reg_Sar_Rot"/>
    <property type="match status" value="1"/>
</dbReference>
<keyword evidence="3" id="KW-0804">Transcription</keyword>
<evidence type="ECO:0000256" key="3">
    <source>
        <dbReference type="ARBA" id="ARBA00023163"/>
    </source>
</evidence>
<organism evidence="5 6">
    <name type="scientific">Shewanella youngdeokensis</name>
    <dbReference type="NCBI Taxonomy" id="2999068"/>
    <lineage>
        <taxon>Bacteria</taxon>
        <taxon>Pseudomonadati</taxon>
        <taxon>Pseudomonadota</taxon>
        <taxon>Gammaproteobacteria</taxon>
        <taxon>Alteromonadales</taxon>
        <taxon>Shewanellaceae</taxon>
        <taxon>Shewanella</taxon>
    </lineage>
</organism>
<dbReference type="PANTHER" id="PTHR33164">
    <property type="entry name" value="TRANSCRIPTIONAL REGULATOR, MARR FAMILY"/>
    <property type="match status" value="1"/>
</dbReference>
<evidence type="ECO:0000313" key="6">
    <source>
        <dbReference type="Proteomes" id="UP001529491"/>
    </source>
</evidence>
<evidence type="ECO:0000256" key="2">
    <source>
        <dbReference type="ARBA" id="ARBA00023125"/>
    </source>
</evidence>
<reference evidence="5 6" key="1">
    <citation type="submission" date="2023-10" db="EMBL/GenBank/DDBJ databases">
        <title>Complete genome sequence of Shewanella sp. DAU334.</title>
        <authorList>
            <person name="Lee Y.-S."/>
            <person name="Jeong H.-R."/>
            <person name="Hwang E.-J."/>
            <person name="Choi Y.-L."/>
            <person name="Kim G.-D."/>
        </authorList>
    </citation>
    <scope>NUCLEOTIDE SEQUENCE [LARGE SCALE GENOMIC DNA]</scope>
    <source>
        <strain evidence="5 6">DAU334</strain>
    </source>
</reference>
<dbReference type="PROSITE" id="PS50995">
    <property type="entry name" value="HTH_MARR_2"/>
    <property type="match status" value="1"/>
</dbReference>
<dbReference type="EMBL" id="CP136522">
    <property type="protein sequence ID" value="WOT06856.1"/>
    <property type="molecule type" value="Genomic_DNA"/>
</dbReference>
<proteinExistence type="predicted"/>
<keyword evidence="1" id="KW-0805">Transcription regulation</keyword>
<dbReference type="InterPro" id="IPR036388">
    <property type="entry name" value="WH-like_DNA-bd_sf"/>
</dbReference>
<evidence type="ECO:0000313" key="5">
    <source>
        <dbReference type="EMBL" id="WOT06856.1"/>
    </source>
</evidence>
<dbReference type="InterPro" id="IPR039422">
    <property type="entry name" value="MarR/SlyA-like"/>
</dbReference>
<dbReference type="RefSeq" id="WP_310471128.1">
    <property type="nucleotide sequence ID" value="NZ_CP136522.1"/>
</dbReference>
<dbReference type="InterPro" id="IPR036390">
    <property type="entry name" value="WH_DNA-bd_sf"/>
</dbReference>
<evidence type="ECO:0000256" key="1">
    <source>
        <dbReference type="ARBA" id="ARBA00023015"/>
    </source>
</evidence>
<sequence>MSQSVMKFDDFLKQAKNNWSESYYDGTSLVFPRIDRVSARTTDQITKIMKDRELQYSDFHLLASLRRSNHQPPFELMPSELCNYMLFSWGGLTKNMKRLQQKGIITRVNCVKDKRVRSIRLTEQGVELIEDVYAEFKKSNKAFLKGFSAKEVQSLNRLLDKIINNIEKG</sequence>
<gene>
    <name evidence="5" type="ORF">RGE70_09005</name>
</gene>
<keyword evidence="2" id="KW-0238">DNA-binding</keyword>
<dbReference type="InterPro" id="IPR000835">
    <property type="entry name" value="HTH_MarR-typ"/>
</dbReference>
<feature type="domain" description="HTH marR-type" evidence="4">
    <location>
        <begin position="27"/>
        <end position="164"/>
    </location>
</feature>
<evidence type="ECO:0000259" key="4">
    <source>
        <dbReference type="PROSITE" id="PS50995"/>
    </source>
</evidence>
<keyword evidence="6" id="KW-1185">Reference proteome</keyword>
<name>A0ABZ0K399_9GAMM</name>
<protein>
    <recommendedName>
        <fullName evidence="4">HTH marR-type domain-containing protein</fullName>
    </recommendedName>
</protein>
<dbReference type="PANTHER" id="PTHR33164:SF104">
    <property type="entry name" value="TRANSCRIPTIONAL REGULATORY PROTEIN"/>
    <property type="match status" value="1"/>
</dbReference>
<dbReference type="SMART" id="SM00347">
    <property type="entry name" value="HTH_MARR"/>
    <property type="match status" value="1"/>
</dbReference>
<dbReference type="Proteomes" id="UP001529491">
    <property type="component" value="Chromosome"/>
</dbReference>